<proteinExistence type="predicted"/>
<accession>A0ABX6P4L2</accession>
<feature type="coiled-coil region" evidence="1">
    <location>
        <begin position="12"/>
        <end position="39"/>
    </location>
</feature>
<reference evidence="2 3" key="2">
    <citation type="submission" date="2020-05" db="EMBL/GenBank/DDBJ databases">
        <authorList>
            <person name="Khan S.A."/>
            <person name="Jeon C.O."/>
            <person name="Chun B.H."/>
        </authorList>
    </citation>
    <scope>NUCLEOTIDE SEQUENCE [LARGE SCALE GENOMIC DNA]</scope>
    <source>
        <strain evidence="2 3">H242</strain>
    </source>
</reference>
<dbReference type="EMBL" id="CP053418">
    <property type="protein sequence ID" value="QJW83941.1"/>
    <property type="molecule type" value="Genomic_DNA"/>
</dbReference>
<evidence type="ECO:0008006" key="4">
    <source>
        <dbReference type="Google" id="ProtNLM"/>
    </source>
</evidence>
<evidence type="ECO:0000313" key="3">
    <source>
        <dbReference type="Proteomes" id="UP000500826"/>
    </source>
</evidence>
<dbReference type="Proteomes" id="UP000500826">
    <property type="component" value="Chromosome"/>
</dbReference>
<keyword evidence="1" id="KW-0175">Coiled coil</keyword>
<keyword evidence="3" id="KW-1185">Reference proteome</keyword>
<reference evidence="2 3" key="1">
    <citation type="submission" date="2020-05" db="EMBL/GenBank/DDBJ databases">
        <title>Ramlibacter rhizophilus sp. nov., isolated from rhizosphere soil of national flower Mugunghwa from South Korea.</title>
        <authorList>
            <person name="Zheng-Fei Y."/>
            <person name="Huan T."/>
        </authorList>
    </citation>
    <scope>NUCLEOTIDE SEQUENCE [LARGE SCALE GENOMIC DNA]</scope>
    <source>
        <strain evidence="2 3">H242</strain>
    </source>
</reference>
<evidence type="ECO:0000313" key="2">
    <source>
        <dbReference type="EMBL" id="QJW83941.1"/>
    </source>
</evidence>
<protein>
    <recommendedName>
        <fullName evidence="4">Transposase</fullName>
    </recommendedName>
</protein>
<evidence type="ECO:0000256" key="1">
    <source>
        <dbReference type="SAM" id="Coils"/>
    </source>
</evidence>
<sequence length="47" mass="5349">MVGDPPPLVPQEAAELQRLRDVEKQFKRLQMEHDLLKKLSGLPPNEG</sequence>
<organism evidence="2 3">
    <name type="scientific">Ramlibacter terrae</name>
    <dbReference type="NCBI Taxonomy" id="2732511"/>
    <lineage>
        <taxon>Bacteria</taxon>
        <taxon>Pseudomonadati</taxon>
        <taxon>Pseudomonadota</taxon>
        <taxon>Betaproteobacteria</taxon>
        <taxon>Burkholderiales</taxon>
        <taxon>Comamonadaceae</taxon>
        <taxon>Ramlibacter</taxon>
    </lineage>
</organism>
<gene>
    <name evidence="2" type="ORF">HK414_08110</name>
</gene>
<name>A0ABX6P4L2_9BURK</name>